<sequence length="634" mass="73311">MKKENLEKLRKTYPFNLLSEEEFAEMTKEAKLLQFKKNEFLFHEDEEEIELYFLIEGLAKNILHKTNGEQFSVRYYYPGDIVGLMIMLAGGKMTFSVLALQNCETIKFKKSALLQVMTNNKAFSEIVLEGIGERMKTLYNEITRERNEEETENIPLFRTRVDAIMNKALIISANAPLVQAAKRLRDETETGLVVVDHNNHLLGTLTQRDLLQAIVTDQLNLCVKDVMNKNPYQAQYDSFCYDILSYFKDDHVDFIPITKQDKVIGVLTAESFLQLQDSNYIHMSHSVHHSHSVSQLKKLASVYNPIFINFVEELLSQNTYAYDVCELISNYNDKIHRQVIRLALKEMKQEGYGTPPINYCFIVMGSQGRKEQGFSTDQDNGFILDDYEHLSNKGEIETFFRIFAEKINRGLLTCGFPLCTGGIMAKEKKWRRSLNEWVKEVARWVRETDAEEIRNFTIFIDYRPIFGDFSLATKLREETTETIRKGKILQLLLMKDTIRFRVPLNPFGMITTSGKSKSINLKKAAIMQIVNGIRIFSIKNGIKDENTINRLNKLKKIEAFHPRDVNNAKTALHILMSLRLQNNVAQLRNGEDLSNELSLETMDKEEKKKLKEALSIAKRLQHMSELSFARKRGL</sequence>
<keyword evidence="2" id="KW-0010">Activator</keyword>
<dbReference type="Pfam" id="PF00571">
    <property type="entry name" value="CBS"/>
    <property type="match status" value="2"/>
</dbReference>
<evidence type="ECO:0000256" key="1">
    <source>
        <dbReference type="ARBA" id="ARBA00022737"/>
    </source>
</evidence>
<dbReference type="InterPro" id="IPR000644">
    <property type="entry name" value="CBS_dom"/>
</dbReference>
<evidence type="ECO:0000256" key="2">
    <source>
        <dbReference type="ARBA" id="ARBA00023159"/>
    </source>
</evidence>
<dbReference type="Pfam" id="PF03445">
    <property type="entry name" value="DUF294"/>
    <property type="match status" value="1"/>
</dbReference>
<dbReference type="CDD" id="cd05401">
    <property type="entry name" value="NT_GlnE_GlnD_like"/>
    <property type="match status" value="1"/>
</dbReference>
<dbReference type="InterPro" id="IPR018821">
    <property type="entry name" value="DUF294_put_nucleoTrafse_sb-bd"/>
</dbReference>
<dbReference type="CDD" id="cd00038">
    <property type="entry name" value="CAP_ED"/>
    <property type="match status" value="1"/>
</dbReference>
<gene>
    <name evidence="6" type="ORF">BKP35_09550</name>
</gene>
<dbReference type="InterPro" id="IPR000595">
    <property type="entry name" value="cNMP-bd_dom"/>
</dbReference>
<accession>A0A1S2LMS8</accession>
<dbReference type="Pfam" id="PF10335">
    <property type="entry name" value="DUF294_C"/>
    <property type="match status" value="1"/>
</dbReference>
<keyword evidence="1" id="KW-0677">Repeat</keyword>
<dbReference type="PROSITE" id="PS51371">
    <property type="entry name" value="CBS"/>
    <property type="match status" value="1"/>
</dbReference>
<dbReference type="PROSITE" id="PS50042">
    <property type="entry name" value="CNMP_BINDING_3"/>
    <property type="match status" value="1"/>
</dbReference>
<dbReference type="PANTHER" id="PTHR48108:SF31">
    <property type="entry name" value="CBS DOMAIN AND CYCLIC NUCLEOTIDE-REGULATED NUCLEOTIDYLTRANSFERASE"/>
    <property type="match status" value="1"/>
</dbReference>
<keyword evidence="3" id="KW-0129">CBS domain</keyword>
<dbReference type="SMART" id="SM00100">
    <property type="entry name" value="cNMP"/>
    <property type="match status" value="1"/>
</dbReference>
<feature type="domain" description="Cyclic nucleotide-binding" evidence="4">
    <location>
        <begin position="14"/>
        <end position="117"/>
    </location>
</feature>
<dbReference type="CDD" id="cd02205">
    <property type="entry name" value="CBS_pair_SF"/>
    <property type="match status" value="1"/>
</dbReference>
<dbReference type="SUPFAM" id="SSF51206">
    <property type="entry name" value="cAMP-binding domain-like"/>
    <property type="match status" value="1"/>
</dbReference>
<dbReference type="Pfam" id="PF00027">
    <property type="entry name" value="cNMP_binding"/>
    <property type="match status" value="1"/>
</dbReference>
<dbReference type="InterPro" id="IPR051462">
    <property type="entry name" value="CBS_domain-containing"/>
</dbReference>
<dbReference type="Gene3D" id="2.60.120.10">
    <property type="entry name" value="Jelly Rolls"/>
    <property type="match status" value="1"/>
</dbReference>
<protein>
    <recommendedName>
        <fullName evidence="8">Cyclic nucleotide-binding protein</fullName>
    </recommendedName>
</protein>
<dbReference type="EMBL" id="MLQQ01000018">
    <property type="protein sequence ID" value="OIJ12987.1"/>
    <property type="molecule type" value="Genomic_DNA"/>
</dbReference>
<evidence type="ECO:0000256" key="3">
    <source>
        <dbReference type="PROSITE-ProRule" id="PRU00703"/>
    </source>
</evidence>
<dbReference type="InterPro" id="IPR005105">
    <property type="entry name" value="GlnD_Uridyltrans_N"/>
</dbReference>
<dbReference type="Proteomes" id="UP000180098">
    <property type="component" value="Unassembled WGS sequence"/>
</dbReference>
<dbReference type="InterPro" id="IPR018490">
    <property type="entry name" value="cNMP-bd_dom_sf"/>
</dbReference>
<evidence type="ECO:0000259" key="5">
    <source>
        <dbReference type="PROSITE" id="PS51371"/>
    </source>
</evidence>
<comment type="caution">
    <text evidence="6">The sequence shown here is derived from an EMBL/GenBank/DDBJ whole genome shotgun (WGS) entry which is preliminary data.</text>
</comment>
<reference evidence="6 7" key="1">
    <citation type="submission" date="2016-10" db="EMBL/GenBank/DDBJ databases">
        <title>Draft genome sequences of four alkaliphilic bacteria belonging to the Anaerobacillus genus.</title>
        <authorList>
            <person name="Bassil N.M."/>
            <person name="Lloyd J.R."/>
        </authorList>
    </citation>
    <scope>NUCLEOTIDE SEQUENCE [LARGE SCALE GENOMIC DNA]</scope>
    <source>
        <strain evidence="6 7">DSM 15340</strain>
    </source>
</reference>
<dbReference type="Gene3D" id="3.10.580.10">
    <property type="entry name" value="CBS-domain"/>
    <property type="match status" value="1"/>
</dbReference>
<keyword evidence="7" id="KW-1185">Reference proteome</keyword>
<dbReference type="InterPro" id="IPR046342">
    <property type="entry name" value="CBS_dom_sf"/>
</dbReference>
<dbReference type="SMART" id="SM00116">
    <property type="entry name" value="CBS"/>
    <property type="match status" value="2"/>
</dbReference>
<feature type="domain" description="CBS" evidence="5">
    <location>
        <begin position="164"/>
        <end position="221"/>
    </location>
</feature>
<evidence type="ECO:0000313" key="6">
    <source>
        <dbReference type="EMBL" id="OIJ12987.1"/>
    </source>
</evidence>
<dbReference type="GO" id="GO:0008773">
    <property type="term" value="F:[protein-PII] uridylyltransferase activity"/>
    <property type="evidence" value="ECO:0007669"/>
    <property type="project" value="InterPro"/>
</dbReference>
<name>A0A1S2LMS8_9BACI</name>
<dbReference type="InterPro" id="IPR014710">
    <property type="entry name" value="RmlC-like_jellyroll"/>
</dbReference>
<organism evidence="6 7">
    <name type="scientific">Anaerobacillus arseniciselenatis</name>
    <dbReference type="NCBI Taxonomy" id="85682"/>
    <lineage>
        <taxon>Bacteria</taxon>
        <taxon>Bacillati</taxon>
        <taxon>Bacillota</taxon>
        <taxon>Bacilli</taxon>
        <taxon>Bacillales</taxon>
        <taxon>Bacillaceae</taxon>
        <taxon>Anaerobacillus</taxon>
    </lineage>
</organism>
<evidence type="ECO:0000313" key="7">
    <source>
        <dbReference type="Proteomes" id="UP000180098"/>
    </source>
</evidence>
<dbReference type="SUPFAM" id="SSF54631">
    <property type="entry name" value="CBS-domain pair"/>
    <property type="match status" value="1"/>
</dbReference>
<proteinExistence type="predicted"/>
<dbReference type="AlphaFoldDB" id="A0A1S2LMS8"/>
<dbReference type="PANTHER" id="PTHR48108">
    <property type="entry name" value="CBS DOMAIN-CONTAINING PROTEIN CBSX2, CHLOROPLASTIC"/>
    <property type="match status" value="1"/>
</dbReference>
<evidence type="ECO:0008006" key="8">
    <source>
        <dbReference type="Google" id="ProtNLM"/>
    </source>
</evidence>
<evidence type="ECO:0000259" key="4">
    <source>
        <dbReference type="PROSITE" id="PS50042"/>
    </source>
</evidence>